<sequence>MGNTVVWQFMGVSSSVNNITSDCRGNNLDNDILVGESNNQSVLWSVVLVLGLSNQSLSGVVVGLTFSSSSEWSLVSRVVSRVLQNLVESHFNNVLLSKRLSLIFYKISNENIKVGRLSKQVN</sequence>
<organism evidence="1 2">
    <name type="scientific">Ambrosiozyma monospora</name>
    <name type="common">Yeast</name>
    <name type="synonym">Endomycopsis monosporus</name>
    <dbReference type="NCBI Taxonomy" id="43982"/>
    <lineage>
        <taxon>Eukaryota</taxon>
        <taxon>Fungi</taxon>
        <taxon>Dikarya</taxon>
        <taxon>Ascomycota</taxon>
        <taxon>Saccharomycotina</taxon>
        <taxon>Pichiomycetes</taxon>
        <taxon>Pichiales</taxon>
        <taxon>Pichiaceae</taxon>
        <taxon>Ambrosiozyma</taxon>
    </lineage>
</organism>
<evidence type="ECO:0000313" key="2">
    <source>
        <dbReference type="Proteomes" id="UP001165063"/>
    </source>
</evidence>
<dbReference type="AlphaFoldDB" id="A0A9W6YRT1"/>
<evidence type="ECO:0000313" key="1">
    <source>
        <dbReference type="EMBL" id="GMG20696.1"/>
    </source>
</evidence>
<accession>A0A9W6YRT1</accession>
<dbReference type="Proteomes" id="UP001165063">
    <property type="component" value="Unassembled WGS sequence"/>
</dbReference>
<dbReference type="EMBL" id="BSXU01000442">
    <property type="protein sequence ID" value="GMG20696.1"/>
    <property type="molecule type" value="Genomic_DNA"/>
</dbReference>
<reference evidence="1" key="1">
    <citation type="submission" date="2023-04" db="EMBL/GenBank/DDBJ databases">
        <title>Ambrosiozyma monospora NBRC 1965.</title>
        <authorList>
            <person name="Ichikawa N."/>
            <person name="Sato H."/>
            <person name="Tonouchi N."/>
        </authorList>
    </citation>
    <scope>NUCLEOTIDE SEQUENCE</scope>
    <source>
        <strain evidence="1">NBRC 1965</strain>
    </source>
</reference>
<proteinExistence type="predicted"/>
<comment type="caution">
    <text evidence="1">The sequence shown here is derived from an EMBL/GenBank/DDBJ whole genome shotgun (WGS) entry which is preliminary data.</text>
</comment>
<gene>
    <name evidence="1" type="ORF">Amon01_000142400</name>
</gene>
<keyword evidence="2" id="KW-1185">Reference proteome</keyword>
<name>A0A9W6YRT1_AMBMO</name>
<protein>
    <submittedName>
        <fullName evidence="1">Unnamed protein product</fullName>
    </submittedName>
</protein>